<comment type="catalytic activity">
    <reaction evidence="1">
        <text>ATP + protein L-histidine = ADP + protein N-phospho-L-histidine.</text>
        <dbReference type="EC" id="2.7.13.3"/>
    </reaction>
</comment>
<dbReference type="Pfam" id="PF00512">
    <property type="entry name" value="HisKA"/>
    <property type="match status" value="1"/>
</dbReference>
<evidence type="ECO:0000256" key="7">
    <source>
        <dbReference type="PROSITE-ProRule" id="PRU00339"/>
    </source>
</evidence>
<keyword evidence="9" id="KW-0472">Membrane</keyword>
<gene>
    <name evidence="11" type="ORF">JKP34_00810</name>
</gene>
<dbReference type="AlphaFoldDB" id="A0A937AJC4"/>
<dbReference type="RefSeq" id="WP_201916720.1">
    <property type="nucleotide sequence ID" value="NZ_JAERQG010000001.1"/>
</dbReference>
<keyword evidence="9" id="KW-0812">Transmembrane</keyword>
<keyword evidence="6" id="KW-0902">Two-component regulatory system</keyword>
<comment type="caution">
    <text evidence="11">The sequence shown here is derived from an EMBL/GenBank/DDBJ whole genome shotgun (WGS) entry which is preliminary data.</text>
</comment>
<dbReference type="Gene3D" id="3.30.565.10">
    <property type="entry name" value="Histidine kinase-like ATPase, C-terminal domain"/>
    <property type="match status" value="1"/>
</dbReference>
<dbReference type="SMART" id="SM00028">
    <property type="entry name" value="TPR"/>
    <property type="match status" value="6"/>
</dbReference>
<dbReference type="Gene3D" id="1.10.287.130">
    <property type="match status" value="1"/>
</dbReference>
<protein>
    <recommendedName>
        <fullName evidence="2">histidine kinase</fullName>
        <ecNumber evidence="2">2.7.13.3</ecNumber>
    </recommendedName>
</protein>
<evidence type="ECO:0000256" key="4">
    <source>
        <dbReference type="ARBA" id="ARBA00022679"/>
    </source>
</evidence>
<dbReference type="SUPFAM" id="SSF47384">
    <property type="entry name" value="Homodimeric domain of signal transducing histidine kinase"/>
    <property type="match status" value="1"/>
</dbReference>
<dbReference type="PROSITE" id="PS50109">
    <property type="entry name" value="HIS_KIN"/>
    <property type="match status" value="1"/>
</dbReference>
<keyword evidence="7" id="KW-0802">TPR repeat</keyword>
<accession>A0A937AJC4</accession>
<dbReference type="InterPro" id="IPR003594">
    <property type="entry name" value="HATPase_dom"/>
</dbReference>
<dbReference type="EC" id="2.7.13.3" evidence="2"/>
<evidence type="ECO:0000313" key="11">
    <source>
        <dbReference type="EMBL" id="MBL0763767.1"/>
    </source>
</evidence>
<dbReference type="SUPFAM" id="SSF55874">
    <property type="entry name" value="ATPase domain of HSP90 chaperone/DNA topoisomerase II/histidine kinase"/>
    <property type="match status" value="1"/>
</dbReference>
<dbReference type="Pfam" id="PF13424">
    <property type="entry name" value="TPR_12"/>
    <property type="match status" value="2"/>
</dbReference>
<dbReference type="InterPro" id="IPR005467">
    <property type="entry name" value="His_kinase_dom"/>
</dbReference>
<keyword evidence="9" id="KW-1133">Transmembrane helix</keyword>
<feature type="transmembrane region" description="Helical" evidence="9">
    <location>
        <begin position="399"/>
        <end position="420"/>
    </location>
</feature>
<dbReference type="SUPFAM" id="SSF48452">
    <property type="entry name" value="TPR-like"/>
    <property type="match status" value="2"/>
</dbReference>
<sequence length="699" mass="80715">MKRFILISVIFVGLVSRNLLSQNLDYIDSLKTKLDTSNTENLFENYLRIGWEYRKSFPDSTIFFSQRALDLAKGAEMQFKTAKPLNYIGVGYYYKGENVKAFEYYNQAKDSAIINADSVQYGHSLNNIGRIYFNQGNYIEAYDYFFRSLEIFEAIQDYPSISYGYKSLAELYQSQDNYEKALEMSLKTADIRKEFDDPSGVISIYLEIAGIYVKMGNYNNGLTYFTKAYDIAEETEDEVNLAIIKLNIAKMNTERGRFEIALSNAKDALKFLSKSQNKNLLNQTNFQLGVIYFYRGNYDIAKGYFTSVKEISSENNDITFERDAFYYLSKIYEREGNLTAAYNNFKAYEGLKEKTDNANTARQIERLESRLAIELKEKENQILVLNQEAYKEVIRKQRALNYALIAIVLLVLLMLVMLFFTARKRRRQNRLLLLKNKQIEEQQLKITNQNKEIKIQNDKLIIRNQELDDLNNEKDSMLGIVAHDMKAPFHRIKGLTELLRLSKLNEEQEQYVKMIRNNSKHGMYLINDLLDVNAIEIDKDKPVPSQLDLKRVIEDIVTTYVVELSNKEMNVQVECEPNSIIITDKVYLDRILDNLLSNAIKFSDLGSEIIIKGGKSEKGFWVSVKDFGQGFTELDREKLFKKFSKLSARPTGGESSNGLGLAIVKTLVDRLGGKIKLTSEKEKFSEFTVNFPLFDEVAP</sequence>
<evidence type="ECO:0000256" key="1">
    <source>
        <dbReference type="ARBA" id="ARBA00000085"/>
    </source>
</evidence>
<dbReference type="InterPro" id="IPR036097">
    <property type="entry name" value="HisK_dim/P_sf"/>
</dbReference>
<dbReference type="Pfam" id="PF02518">
    <property type="entry name" value="HATPase_c"/>
    <property type="match status" value="1"/>
</dbReference>
<keyword evidence="4" id="KW-0808">Transferase</keyword>
<keyword evidence="8" id="KW-0175">Coiled coil</keyword>
<evidence type="ECO:0000256" key="8">
    <source>
        <dbReference type="SAM" id="Coils"/>
    </source>
</evidence>
<reference evidence="11" key="1">
    <citation type="submission" date="2021-01" db="EMBL/GenBank/DDBJ databases">
        <title>Marivirga sp. nov., isolated from intertidal surface sediments.</title>
        <authorList>
            <person name="Zhang M."/>
        </authorList>
    </citation>
    <scope>NUCLEOTIDE SEQUENCE</scope>
    <source>
        <strain evidence="11">SM1354</strain>
    </source>
</reference>
<dbReference type="CDD" id="cd00082">
    <property type="entry name" value="HisKA"/>
    <property type="match status" value="1"/>
</dbReference>
<dbReference type="InterPro" id="IPR050736">
    <property type="entry name" value="Sensor_HK_Regulatory"/>
</dbReference>
<keyword evidence="5 11" id="KW-0418">Kinase</keyword>
<dbReference type="GO" id="GO:0000155">
    <property type="term" value="F:phosphorelay sensor kinase activity"/>
    <property type="evidence" value="ECO:0007669"/>
    <property type="project" value="InterPro"/>
</dbReference>
<keyword evidence="12" id="KW-1185">Reference proteome</keyword>
<organism evidence="11 12">
    <name type="scientific">Marivirga atlantica</name>
    <dbReference type="NCBI Taxonomy" id="1548457"/>
    <lineage>
        <taxon>Bacteria</taxon>
        <taxon>Pseudomonadati</taxon>
        <taxon>Bacteroidota</taxon>
        <taxon>Cytophagia</taxon>
        <taxon>Cytophagales</taxon>
        <taxon>Marivirgaceae</taxon>
        <taxon>Marivirga</taxon>
    </lineage>
</organism>
<dbReference type="Gene3D" id="1.25.40.10">
    <property type="entry name" value="Tetratricopeptide repeat domain"/>
    <property type="match status" value="2"/>
</dbReference>
<feature type="repeat" description="TPR" evidence="7">
    <location>
        <begin position="202"/>
        <end position="235"/>
    </location>
</feature>
<dbReference type="EMBL" id="JAERQG010000001">
    <property type="protein sequence ID" value="MBL0763767.1"/>
    <property type="molecule type" value="Genomic_DNA"/>
</dbReference>
<proteinExistence type="predicted"/>
<feature type="coiled-coil region" evidence="8">
    <location>
        <begin position="357"/>
        <end position="388"/>
    </location>
</feature>
<evidence type="ECO:0000256" key="3">
    <source>
        <dbReference type="ARBA" id="ARBA00022553"/>
    </source>
</evidence>
<dbReference type="Proteomes" id="UP000642920">
    <property type="component" value="Unassembled WGS sequence"/>
</dbReference>
<dbReference type="InterPro" id="IPR036890">
    <property type="entry name" value="HATPase_C_sf"/>
</dbReference>
<feature type="repeat" description="TPR" evidence="7">
    <location>
        <begin position="122"/>
        <end position="155"/>
    </location>
</feature>
<dbReference type="PANTHER" id="PTHR43711">
    <property type="entry name" value="TWO-COMPONENT HISTIDINE KINASE"/>
    <property type="match status" value="1"/>
</dbReference>
<dbReference type="SMART" id="SM00387">
    <property type="entry name" value="HATPase_c"/>
    <property type="match status" value="1"/>
</dbReference>
<dbReference type="InterPro" id="IPR011990">
    <property type="entry name" value="TPR-like_helical_dom_sf"/>
</dbReference>
<evidence type="ECO:0000256" key="5">
    <source>
        <dbReference type="ARBA" id="ARBA00022777"/>
    </source>
</evidence>
<evidence type="ECO:0000256" key="6">
    <source>
        <dbReference type="ARBA" id="ARBA00023012"/>
    </source>
</evidence>
<dbReference type="InterPro" id="IPR003661">
    <property type="entry name" value="HisK_dim/P_dom"/>
</dbReference>
<evidence type="ECO:0000259" key="10">
    <source>
        <dbReference type="PROSITE" id="PS50109"/>
    </source>
</evidence>
<dbReference type="PRINTS" id="PR00344">
    <property type="entry name" value="BCTRLSENSOR"/>
</dbReference>
<evidence type="ECO:0000256" key="9">
    <source>
        <dbReference type="SAM" id="Phobius"/>
    </source>
</evidence>
<evidence type="ECO:0000256" key="2">
    <source>
        <dbReference type="ARBA" id="ARBA00012438"/>
    </source>
</evidence>
<dbReference type="PANTHER" id="PTHR43711:SF1">
    <property type="entry name" value="HISTIDINE KINASE 1"/>
    <property type="match status" value="1"/>
</dbReference>
<dbReference type="PROSITE" id="PS50005">
    <property type="entry name" value="TPR"/>
    <property type="match status" value="2"/>
</dbReference>
<keyword evidence="3" id="KW-0597">Phosphoprotein</keyword>
<feature type="domain" description="Histidine kinase" evidence="10">
    <location>
        <begin position="480"/>
        <end position="695"/>
    </location>
</feature>
<dbReference type="InterPro" id="IPR019734">
    <property type="entry name" value="TPR_rpt"/>
</dbReference>
<evidence type="ECO:0000313" key="12">
    <source>
        <dbReference type="Proteomes" id="UP000642920"/>
    </source>
</evidence>
<dbReference type="InterPro" id="IPR004358">
    <property type="entry name" value="Sig_transdc_His_kin-like_C"/>
</dbReference>
<name>A0A937AJC4_9BACT</name>
<dbReference type="SMART" id="SM00388">
    <property type="entry name" value="HisKA"/>
    <property type="match status" value="1"/>
</dbReference>